<dbReference type="Gene3D" id="1.10.1200.10">
    <property type="entry name" value="ACP-like"/>
    <property type="match status" value="1"/>
</dbReference>
<organism evidence="1 2">
    <name type="scientific">Clostridium beijerinckii</name>
    <name type="common">Clostridium MP</name>
    <dbReference type="NCBI Taxonomy" id="1520"/>
    <lineage>
        <taxon>Bacteria</taxon>
        <taxon>Bacillati</taxon>
        <taxon>Bacillota</taxon>
        <taxon>Clostridia</taxon>
        <taxon>Eubacteriales</taxon>
        <taxon>Clostridiaceae</taxon>
        <taxon>Clostridium</taxon>
    </lineage>
</organism>
<dbReference type="SUPFAM" id="SSF47336">
    <property type="entry name" value="ACP-like"/>
    <property type="match status" value="1"/>
</dbReference>
<dbReference type="AlphaFoldDB" id="A0AB74VGC7"/>
<name>A0AB74VGC7_CLOBE</name>
<dbReference type="Proteomes" id="UP000679373">
    <property type="component" value="Chromosome"/>
</dbReference>
<dbReference type="InterPro" id="IPR036736">
    <property type="entry name" value="ACP-like_sf"/>
</dbReference>
<dbReference type="RefSeq" id="WP_077869935.1">
    <property type="nucleotide sequence ID" value="NZ_BKAK01000032.1"/>
</dbReference>
<accession>A0AB74VGC7</accession>
<dbReference type="GeneID" id="66343177"/>
<dbReference type="EMBL" id="CP073653">
    <property type="protein sequence ID" value="QUN35573.1"/>
    <property type="molecule type" value="Genomic_DNA"/>
</dbReference>
<gene>
    <name evidence="1" type="ORF">KEC93_01600</name>
</gene>
<keyword evidence="2" id="KW-1185">Reference proteome</keyword>
<protein>
    <submittedName>
        <fullName evidence="1">Peptide maturation system acyl carrier-related protein</fullName>
    </submittedName>
</protein>
<reference evidence="1" key="1">
    <citation type="submission" date="2021-04" db="EMBL/GenBank/DDBJ databases">
        <title>Complete genome sequence of the type strain Clostridium beijerinckii NRRL B-598.</title>
        <authorList>
            <person name="Sedlar K."/>
            <person name="Branska B."/>
            <person name="Bezdicek M."/>
            <person name="Nykrynova M."/>
            <person name="Lengerova M."/>
            <person name="Skutkova H."/>
            <person name="Patakova P."/>
        </authorList>
    </citation>
    <scope>NUCLEOTIDE SEQUENCE</scope>
    <source>
        <strain evidence="1">DSM 791</strain>
    </source>
</reference>
<evidence type="ECO:0000313" key="2">
    <source>
        <dbReference type="Proteomes" id="UP000679373"/>
    </source>
</evidence>
<evidence type="ECO:0000313" key="1">
    <source>
        <dbReference type="EMBL" id="QUN35573.1"/>
    </source>
</evidence>
<sequence>MNNFSENIDINIKLNEIFKDRFNIDLFNDELNINIDDNLLGSKFRLAARNLYYLLCDIEKEFDITISEEDIDNIKFNTINNIIKIINKELQQKAVETV</sequence>
<dbReference type="NCBIfam" id="TIGR04069">
    <property type="entry name" value="ocin_ACP_rel"/>
    <property type="match status" value="1"/>
</dbReference>
<proteinExistence type="predicted"/>
<dbReference type="InterPro" id="IPR023972">
    <property type="entry name" value="CHP04069_acyl_carrier-rel"/>
</dbReference>